<sequence>MKMLFSSFILSLGLIVIFFGSYWVYEAKVFKSTTKAYANVVSADNSYCFTSPLCVDADGVQTQRITLFCLNPKGTGLQGLSGKLTTDPDVSFKVVQPISDSEGKIIFDVSSKVKKDIKLEAVCGGVKINCQPQICFK</sequence>
<keyword evidence="1" id="KW-1133">Transmembrane helix</keyword>
<evidence type="ECO:0000313" key="2">
    <source>
        <dbReference type="EMBL" id="OGK15538.1"/>
    </source>
</evidence>
<accession>A0A1F7G9E2</accession>
<protein>
    <submittedName>
        <fullName evidence="2">Uncharacterized protein</fullName>
    </submittedName>
</protein>
<reference evidence="2 3" key="1">
    <citation type="journal article" date="2016" name="Nat. Commun.">
        <title>Thousands of microbial genomes shed light on interconnected biogeochemical processes in an aquifer system.</title>
        <authorList>
            <person name="Anantharaman K."/>
            <person name="Brown C.T."/>
            <person name="Hug L.A."/>
            <person name="Sharon I."/>
            <person name="Castelle C.J."/>
            <person name="Probst A.J."/>
            <person name="Thomas B.C."/>
            <person name="Singh A."/>
            <person name="Wilkins M.J."/>
            <person name="Karaoz U."/>
            <person name="Brodie E.L."/>
            <person name="Williams K.H."/>
            <person name="Hubbard S.S."/>
            <person name="Banfield J.F."/>
        </authorList>
    </citation>
    <scope>NUCLEOTIDE SEQUENCE [LARGE SCALE GENOMIC DNA]</scope>
</reference>
<keyword evidence="1" id="KW-0472">Membrane</keyword>
<comment type="caution">
    <text evidence="2">The sequence shown here is derived from an EMBL/GenBank/DDBJ whole genome shotgun (WGS) entry which is preliminary data.</text>
</comment>
<organism evidence="2 3">
    <name type="scientific">Candidatus Roizmanbacteria bacterium RIFCSPHIGHO2_01_FULL_39_12b</name>
    <dbReference type="NCBI Taxonomy" id="1802030"/>
    <lineage>
        <taxon>Bacteria</taxon>
        <taxon>Candidatus Roizmaniibacteriota</taxon>
    </lineage>
</organism>
<keyword evidence="1" id="KW-0812">Transmembrane</keyword>
<dbReference type="AlphaFoldDB" id="A0A1F7G9E2"/>
<name>A0A1F7G9E2_9BACT</name>
<dbReference type="InterPro" id="IPR008964">
    <property type="entry name" value="Invasin/intimin_cell_adhesion"/>
</dbReference>
<gene>
    <name evidence="2" type="ORF">A2690_01245</name>
</gene>
<evidence type="ECO:0000256" key="1">
    <source>
        <dbReference type="SAM" id="Phobius"/>
    </source>
</evidence>
<proteinExistence type="predicted"/>
<evidence type="ECO:0000313" key="3">
    <source>
        <dbReference type="Proteomes" id="UP000178372"/>
    </source>
</evidence>
<feature type="transmembrane region" description="Helical" evidence="1">
    <location>
        <begin position="6"/>
        <end position="25"/>
    </location>
</feature>
<dbReference type="SUPFAM" id="SSF49373">
    <property type="entry name" value="Invasin/intimin cell-adhesion fragments"/>
    <property type="match status" value="1"/>
</dbReference>
<dbReference type="Proteomes" id="UP000178372">
    <property type="component" value="Unassembled WGS sequence"/>
</dbReference>
<dbReference type="EMBL" id="MFZF01000029">
    <property type="protein sequence ID" value="OGK15538.1"/>
    <property type="molecule type" value="Genomic_DNA"/>
</dbReference>